<dbReference type="CDD" id="cd01127">
    <property type="entry name" value="TrwB_TraG_TraD_VirD4"/>
    <property type="match status" value="1"/>
</dbReference>
<evidence type="ECO:0000256" key="2">
    <source>
        <dbReference type="ARBA" id="ARBA00022475"/>
    </source>
</evidence>
<name>A0ABV2KPA2_9HYPH</name>
<dbReference type="SUPFAM" id="SSF52540">
    <property type="entry name" value="P-loop containing nucleoside triphosphate hydrolases"/>
    <property type="match status" value="1"/>
</dbReference>
<keyword evidence="5" id="KW-0472">Membrane</keyword>
<dbReference type="RefSeq" id="WP_354152709.1">
    <property type="nucleotide sequence ID" value="NZ_JBEPMN010000016.1"/>
</dbReference>
<dbReference type="Pfam" id="PF12696">
    <property type="entry name" value="TraG-D_C"/>
    <property type="match status" value="1"/>
</dbReference>
<evidence type="ECO:0000313" key="7">
    <source>
        <dbReference type="EMBL" id="MET3662871.1"/>
    </source>
</evidence>
<reference evidence="7 8" key="1">
    <citation type="submission" date="2024-06" db="EMBL/GenBank/DDBJ databases">
        <title>Genomic Encyclopedia of Type Strains, Phase IV (KMG-IV): sequencing the most valuable type-strain genomes for metagenomic binning, comparative biology and taxonomic classification.</title>
        <authorList>
            <person name="Goeker M."/>
        </authorList>
    </citation>
    <scope>NUCLEOTIDE SEQUENCE [LARGE SCALE GENOMIC DNA]</scope>
    <source>
        <strain evidence="7 8">DSM 19730</strain>
    </source>
</reference>
<evidence type="ECO:0000313" key="8">
    <source>
        <dbReference type="Proteomes" id="UP001549143"/>
    </source>
</evidence>
<feature type="domain" description="TraD/TraG TraM recognition site" evidence="6">
    <location>
        <begin position="388"/>
        <end position="505"/>
    </location>
</feature>
<dbReference type="Proteomes" id="UP001549143">
    <property type="component" value="Unassembled WGS sequence"/>
</dbReference>
<evidence type="ECO:0000256" key="5">
    <source>
        <dbReference type="ARBA" id="ARBA00023136"/>
    </source>
</evidence>
<sequence length="661" mass="72992">MSVPIHPRSGPINRMAMTSGLFGVAAWHLGASPLSWLCLAVASLAGLGAIIGMVRDYSLRRNLERAAQASADHGAARQASWEELVARGMNDAASGNFLGLFEELAPAFAPPRTPFSLIEMPPGVGKTVNYVIGSILHQARLGKSLFIPDVKCELAPMLVRALRDRNIEVWCINPAGAHKELCGDTPLNLYQAVLDAAHAQDAFRQDAIKLAFDLANLHLPENKNGENANVYFINGSRRCIALAILSQALVDPARCTPSDVFALLNDPVSFQKRLVFLRHELLRLMPDDPIAAFLHAESGGLLRLFQDNPENASSFLEGATQRLLTFNQGGRMAGYGRTASHNIADMRLRQIVVFVMAPLSHARDFAPVVSLLTHSLLEAAKRYPADHPIHIVGEEALNFRFADLASDMETMRGLKISADLYIQSFDGLVRKYGREAASAIESYCDIKIYAGLNSLARAKHVSDMLAESTIRRQDYSYRAEADGINVSSRELGRRLMTADEILAMDRSKAWVFVRGLRPLCLSMVDYGRISPWRDEVEDNPLEGTRLLGAPLFAIRYATDDGKARLQEELAPLPRNERRIVALVRGKHLLWVPPVLALFFIDPASLSTPHLRFAGVYSELHSTRHYHSCDYLGLHSRRIVPPDGKCPLIAFFTAPASQRSEP</sequence>
<accession>A0ABV2KPA2</accession>
<evidence type="ECO:0000256" key="1">
    <source>
        <dbReference type="ARBA" id="ARBA00004651"/>
    </source>
</evidence>
<keyword evidence="8" id="KW-1185">Reference proteome</keyword>
<dbReference type="InterPro" id="IPR032689">
    <property type="entry name" value="TraG-D_C"/>
</dbReference>
<comment type="caution">
    <text evidence="7">The sequence shown here is derived from an EMBL/GenBank/DDBJ whole genome shotgun (WGS) entry which is preliminary data.</text>
</comment>
<dbReference type="InterPro" id="IPR027417">
    <property type="entry name" value="P-loop_NTPase"/>
</dbReference>
<keyword evidence="4" id="KW-1133">Transmembrane helix</keyword>
<evidence type="ECO:0000256" key="4">
    <source>
        <dbReference type="ARBA" id="ARBA00022989"/>
    </source>
</evidence>
<evidence type="ECO:0000256" key="3">
    <source>
        <dbReference type="ARBA" id="ARBA00022692"/>
    </source>
</evidence>
<keyword evidence="3" id="KW-0812">Transmembrane</keyword>
<dbReference type="PANTHER" id="PTHR37937">
    <property type="entry name" value="CONJUGATIVE TRANSFER: DNA TRANSPORT"/>
    <property type="match status" value="1"/>
</dbReference>
<dbReference type="InterPro" id="IPR051539">
    <property type="entry name" value="T4SS-coupling_protein"/>
</dbReference>
<comment type="subcellular location">
    <subcellularLocation>
        <location evidence="1">Cell membrane</location>
        <topology evidence="1">Multi-pass membrane protein</topology>
    </subcellularLocation>
</comment>
<protein>
    <submittedName>
        <fullName evidence="7">Type IV secretory pathway TraG/TraD family ATPase VirD4</fullName>
    </submittedName>
</protein>
<dbReference type="Gene3D" id="3.40.50.300">
    <property type="entry name" value="P-loop containing nucleotide triphosphate hydrolases"/>
    <property type="match status" value="1"/>
</dbReference>
<keyword evidence="2" id="KW-1003">Cell membrane</keyword>
<proteinExistence type="predicted"/>
<organism evidence="7 8">
    <name type="scientific">Aquamicrobium ahrensii</name>
    <dbReference type="NCBI Taxonomy" id="469551"/>
    <lineage>
        <taxon>Bacteria</taxon>
        <taxon>Pseudomonadati</taxon>
        <taxon>Pseudomonadota</taxon>
        <taxon>Alphaproteobacteria</taxon>
        <taxon>Hyphomicrobiales</taxon>
        <taxon>Phyllobacteriaceae</taxon>
        <taxon>Aquamicrobium</taxon>
    </lineage>
</organism>
<gene>
    <name evidence="7" type="ORF">ABID44_003222</name>
</gene>
<evidence type="ECO:0000259" key="6">
    <source>
        <dbReference type="Pfam" id="PF12696"/>
    </source>
</evidence>
<dbReference type="EMBL" id="JBEPMN010000016">
    <property type="protein sequence ID" value="MET3662871.1"/>
    <property type="molecule type" value="Genomic_DNA"/>
</dbReference>
<dbReference type="PANTHER" id="PTHR37937:SF1">
    <property type="entry name" value="CONJUGATIVE TRANSFER: DNA TRANSPORT"/>
    <property type="match status" value="1"/>
</dbReference>